<dbReference type="GeneID" id="36580549"/>
<dbReference type="SMART" id="SM00355">
    <property type="entry name" value="ZnF_C2H2"/>
    <property type="match status" value="2"/>
</dbReference>
<dbReference type="OrthoDB" id="3524732at2759"/>
<feature type="region of interest" description="Disordered" evidence="1">
    <location>
        <begin position="1151"/>
        <end position="1189"/>
    </location>
</feature>
<dbReference type="InterPro" id="IPR021842">
    <property type="entry name" value="DUF3435"/>
</dbReference>
<dbReference type="PANTHER" id="PTHR37535:SF3">
    <property type="entry name" value="FLUG DOMAIN-CONTAINING PROTEIN"/>
    <property type="match status" value="1"/>
</dbReference>
<evidence type="ECO:0000313" key="4">
    <source>
        <dbReference type="Proteomes" id="UP000235371"/>
    </source>
</evidence>
<dbReference type="RefSeq" id="XP_024737391.1">
    <property type="nucleotide sequence ID" value="XM_024872468.1"/>
</dbReference>
<feature type="compositionally biased region" description="Basic and acidic residues" evidence="1">
    <location>
        <begin position="141"/>
        <end position="158"/>
    </location>
</feature>
<dbReference type="PANTHER" id="PTHR37535">
    <property type="entry name" value="FLUG DOMAIN PROTEIN"/>
    <property type="match status" value="1"/>
</dbReference>
<protein>
    <recommendedName>
        <fullName evidence="2">C2H2-type domain-containing protein</fullName>
    </recommendedName>
</protein>
<organism evidence="3 4">
    <name type="scientific">Hyaloscypha bicolor E</name>
    <dbReference type="NCBI Taxonomy" id="1095630"/>
    <lineage>
        <taxon>Eukaryota</taxon>
        <taxon>Fungi</taxon>
        <taxon>Dikarya</taxon>
        <taxon>Ascomycota</taxon>
        <taxon>Pezizomycotina</taxon>
        <taxon>Leotiomycetes</taxon>
        <taxon>Helotiales</taxon>
        <taxon>Hyaloscyphaceae</taxon>
        <taxon>Hyaloscypha</taxon>
        <taxon>Hyaloscypha bicolor</taxon>
    </lineage>
</organism>
<evidence type="ECO:0000256" key="1">
    <source>
        <dbReference type="SAM" id="MobiDB-lite"/>
    </source>
</evidence>
<sequence>MVGGLCSFLDAPSFFATCHAYIFLPSSSNFSHFISNLTPTLVQHLGEVCNSPINRYQSAASILLLELVKSCTGSHACATPSRHPRITLEHYLSKNRQRPFIPLDDMKFSRKYKPIPNQPNQAPADLNQPRSARNASKRASRHAENESAREPGQRLMQRDDLDVRGRQIYTLRWLCNMDSIMRMWCEFFQTKLDRFDGPSYFKSGGPHPDRLLLHQFLFWAADTSVGNLYTSSHAPSAMTETYRATTGTIERYVVILASCFGYYNASLDSDLVKSARLWIRNDLSRELGLNREVKTKPIAYTADVQQLIEAIWSFNSLAVFKNIRAMFNTTLVLNFLVDGASRIGEFIPTDTDSKKNGRYLKWEDLDFIMTPSDDVDAITIHIVVLCKWLKNHSHDPKAFKGFVVRLLPPHLAFQDSCRFLVVLALHHGYFRDFRTWDELLSCKPSRSGSPMLLKPSCLQLPVFMPLVPRISRMDGVQSLTEADDNGEMLPWTYCQLQRIVGKLSRLAGFSQKTGLHQLRHGDAFLLAQHCKDRDTARVLMGQQTDSAAFSTYLSKISTTDIQGLARGVSSYDLTRFSGLSLGKCSDAPLTLPAEELAAIDCHPEFVAAAKECEDARDECNRQFGSLQETRRAAQESPAAAQLFRRYHVLSLNKNGKWKRLAELRFRAFREASIRELTAARPVGELNVGVSEPVDHPEPTLPLMDDYRALDAEADDDTGPSEDSERFLQDRIEDVGLLTAEQTASIIAAVPDDATVGGVAENVVQEALNQQVRNHNIFRISLDSMVGTIGRQSTGMSSFSYDYIHLRERYETVAKDEGVTSGTVMALLLELLSSEHHMRDLPTHWLSPGDQSTCIVCRQQLTIDTGYTHVRQCLQPQAKARADQLWVDYCASVPTKCTWTSTVASKACKVDLTNATPEERQKHFHKHNNSTGYKCYWGGCKITFSSQAELCQHVYSKHGILLWTSSTCLYFWCHYCNEYIFETKSSPERLAHFASHYDQAIRAVRDYGYAGVSMGSNHAGRRPNEFLPPHCVFCLHDERLDAEDQLLAPTHEIAPHMHTHFRYLAPSDMIHCPASSAGGARHPLCSFEQSMTATEAWKHIQEIHYGLEFGPKFGPGATGKVRGKKRVTVQDDSDSETEERVKIRTKVYDKKKPLLAQDGSMPGKKVTRRTASIDQSSEPALPLQEKNPNDRLAVEQMGTQQNKQIAHDLSVIDPLLR</sequence>
<evidence type="ECO:0000259" key="2">
    <source>
        <dbReference type="PROSITE" id="PS00028"/>
    </source>
</evidence>
<keyword evidence="4" id="KW-1185">Reference proteome</keyword>
<dbReference type="EMBL" id="KZ613790">
    <property type="protein sequence ID" value="PMD60487.1"/>
    <property type="molecule type" value="Genomic_DNA"/>
</dbReference>
<accession>A0A2J6TBS3</accession>
<proteinExistence type="predicted"/>
<dbReference type="AlphaFoldDB" id="A0A2J6TBS3"/>
<dbReference type="Proteomes" id="UP000235371">
    <property type="component" value="Unassembled WGS sequence"/>
</dbReference>
<feature type="region of interest" description="Disordered" evidence="1">
    <location>
        <begin position="1113"/>
        <end position="1139"/>
    </location>
</feature>
<evidence type="ECO:0000313" key="3">
    <source>
        <dbReference type="EMBL" id="PMD60487.1"/>
    </source>
</evidence>
<feature type="compositionally biased region" description="Polar residues" evidence="1">
    <location>
        <begin position="1168"/>
        <end position="1177"/>
    </location>
</feature>
<dbReference type="STRING" id="1095630.A0A2J6TBS3"/>
<dbReference type="PROSITE" id="PS00028">
    <property type="entry name" value="ZINC_FINGER_C2H2_1"/>
    <property type="match status" value="1"/>
</dbReference>
<name>A0A2J6TBS3_9HELO</name>
<dbReference type="Pfam" id="PF11917">
    <property type="entry name" value="DUF3435"/>
    <property type="match status" value="1"/>
</dbReference>
<dbReference type="InterPro" id="IPR013087">
    <property type="entry name" value="Znf_C2H2_type"/>
</dbReference>
<feature type="region of interest" description="Disordered" evidence="1">
    <location>
        <begin position="112"/>
        <end position="158"/>
    </location>
</feature>
<reference evidence="3 4" key="1">
    <citation type="submission" date="2016-04" db="EMBL/GenBank/DDBJ databases">
        <title>A degradative enzymes factory behind the ericoid mycorrhizal symbiosis.</title>
        <authorList>
            <consortium name="DOE Joint Genome Institute"/>
            <person name="Martino E."/>
            <person name="Morin E."/>
            <person name="Grelet G."/>
            <person name="Kuo A."/>
            <person name="Kohler A."/>
            <person name="Daghino S."/>
            <person name="Barry K."/>
            <person name="Choi C."/>
            <person name="Cichocki N."/>
            <person name="Clum A."/>
            <person name="Copeland A."/>
            <person name="Hainaut M."/>
            <person name="Haridas S."/>
            <person name="Labutti K."/>
            <person name="Lindquist E."/>
            <person name="Lipzen A."/>
            <person name="Khouja H.-R."/>
            <person name="Murat C."/>
            <person name="Ohm R."/>
            <person name="Olson A."/>
            <person name="Spatafora J."/>
            <person name="Veneault-Fourrey C."/>
            <person name="Henrissat B."/>
            <person name="Grigoriev I."/>
            <person name="Martin F."/>
            <person name="Perotto S."/>
        </authorList>
    </citation>
    <scope>NUCLEOTIDE SEQUENCE [LARGE SCALE GENOMIC DNA]</scope>
    <source>
        <strain evidence="3 4">E</strain>
    </source>
</reference>
<feature type="domain" description="C2H2-type" evidence="2">
    <location>
        <begin position="934"/>
        <end position="957"/>
    </location>
</feature>
<gene>
    <name evidence="3" type="ORF">K444DRAFT_394156</name>
</gene>
<dbReference type="InParanoid" id="A0A2J6TBS3"/>